<dbReference type="PROSITE" id="PS00170">
    <property type="entry name" value="CSA_PPIASE_1"/>
    <property type="match status" value="1"/>
</dbReference>
<feature type="domain" description="PPIase cyclophilin-type" evidence="6">
    <location>
        <begin position="43"/>
        <end position="274"/>
    </location>
</feature>
<sequence>MKRLAKLLSILSLGLVLLLSFQACGKPKYNKDRYVLKMSTSKGDMLIELYNETPQHRDNFIKLVKEKYYDGTAFHRVISGFMAQAGDPNTRNWQKGQPYGQGGADYTIPAEINAELFHRKGALAAARMGDEVNPERASSGSQFYISQGRVYNPEELKQLTTNLSEGRKMRDANVKATKYYMENVVNNPNFPKEKVQAHMDSVMQSYVATEVGYTFSPAQLEAYTKEGGIPHLDGEYTVFGQVIDGLDVVDSLCNVETGEADLPVEKLEIKSITIVNTPKGMK</sequence>
<keyword evidence="5" id="KW-0732">Signal</keyword>
<dbReference type="PATRIC" id="fig|1702214.3.peg.930"/>
<evidence type="ECO:0000256" key="3">
    <source>
        <dbReference type="ARBA" id="ARBA00023110"/>
    </source>
</evidence>
<dbReference type="PANTHER" id="PTHR45625">
    <property type="entry name" value="PEPTIDYL-PROLYL CIS-TRANS ISOMERASE-RELATED"/>
    <property type="match status" value="1"/>
</dbReference>
<keyword evidence="4" id="KW-0413">Isomerase</keyword>
<name>A0A0Q4AYS5_9BACT</name>
<evidence type="ECO:0000256" key="4">
    <source>
        <dbReference type="ARBA" id="ARBA00023235"/>
    </source>
</evidence>
<evidence type="ECO:0000313" key="7">
    <source>
        <dbReference type="EMBL" id="KQM09219.1"/>
    </source>
</evidence>
<gene>
    <name evidence="7" type="ORF">AL399_02860</name>
</gene>
<feature type="signal peptide" evidence="5">
    <location>
        <begin position="1"/>
        <end position="25"/>
    </location>
</feature>
<organism evidence="7 8">
    <name type="scientific">Candidatus [Bacteroides] periocalifornicus</name>
    <dbReference type="NCBI Taxonomy" id="1702214"/>
    <lineage>
        <taxon>Bacteria</taxon>
        <taxon>Pseudomonadati</taxon>
        <taxon>Bacteroidota</taxon>
    </lineage>
</organism>
<dbReference type="EMBL" id="LIIK01000009">
    <property type="protein sequence ID" value="KQM09219.1"/>
    <property type="molecule type" value="Genomic_DNA"/>
</dbReference>
<dbReference type="PROSITE" id="PS51257">
    <property type="entry name" value="PROKAR_LIPOPROTEIN"/>
    <property type="match status" value="1"/>
</dbReference>
<evidence type="ECO:0000256" key="2">
    <source>
        <dbReference type="ARBA" id="ARBA00013194"/>
    </source>
</evidence>
<dbReference type="PANTHER" id="PTHR45625:SF4">
    <property type="entry name" value="PEPTIDYLPROLYL ISOMERASE DOMAIN AND WD REPEAT-CONTAINING PROTEIN 1"/>
    <property type="match status" value="1"/>
</dbReference>
<dbReference type="CDD" id="cd00317">
    <property type="entry name" value="cyclophilin"/>
    <property type="match status" value="1"/>
</dbReference>
<dbReference type="STRING" id="1702214.AL399_02860"/>
<dbReference type="EC" id="5.2.1.8" evidence="2"/>
<dbReference type="GO" id="GO:0003755">
    <property type="term" value="F:peptidyl-prolyl cis-trans isomerase activity"/>
    <property type="evidence" value="ECO:0007669"/>
    <property type="project" value="UniProtKB-KW"/>
</dbReference>
<dbReference type="PROSITE" id="PS50072">
    <property type="entry name" value="CSA_PPIASE_2"/>
    <property type="match status" value="1"/>
</dbReference>
<feature type="chain" id="PRO_5006212390" description="peptidylprolyl isomerase" evidence="5">
    <location>
        <begin position="26"/>
        <end position="282"/>
    </location>
</feature>
<dbReference type="GO" id="GO:0006457">
    <property type="term" value="P:protein folding"/>
    <property type="evidence" value="ECO:0007669"/>
    <property type="project" value="InterPro"/>
</dbReference>
<accession>A0A0Q4AYS5</accession>
<evidence type="ECO:0000259" key="6">
    <source>
        <dbReference type="PROSITE" id="PS50072"/>
    </source>
</evidence>
<keyword evidence="8" id="KW-1185">Reference proteome</keyword>
<dbReference type="InterPro" id="IPR020892">
    <property type="entry name" value="Cyclophilin-type_PPIase_CS"/>
</dbReference>
<dbReference type="SUPFAM" id="SSF50891">
    <property type="entry name" value="Cyclophilin-like"/>
    <property type="match status" value="1"/>
</dbReference>
<evidence type="ECO:0000256" key="1">
    <source>
        <dbReference type="ARBA" id="ARBA00007365"/>
    </source>
</evidence>
<comment type="caution">
    <text evidence="7">The sequence shown here is derived from an EMBL/GenBank/DDBJ whole genome shotgun (WGS) entry which is preliminary data.</text>
</comment>
<comment type="similarity">
    <text evidence="1">Belongs to the cyclophilin-type PPIase family.</text>
</comment>
<reference evidence="7" key="1">
    <citation type="submission" date="2015-08" db="EMBL/GenBank/DDBJ databases">
        <title>Candidatus Bacteriodes Periocalifornicus.</title>
        <authorList>
            <person name="McLean J.S."/>
            <person name="Kelley S."/>
        </authorList>
    </citation>
    <scope>NUCLEOTIDE SEQUENCE [LARGE SCALE GENOMIC DNA]</scope>
    <source>
        <strain evidence="7">12B</strain>
    </source>
</reference>
<dbReference type="Proteomes" id="UP000054172">
    <property type="component" value="Unassembled WGS sequence"/>
</dbReference>
<proteinExistence type="inferred from homology"/>
<dbReference type="AlphaFoldDB" id="A0A0Q4AYS5"/>
<keyword evidence="3" id="KW-0697">Rotamase</keyword>
<dbReference type="Pfam" id="PF00160">
    <property type="entry name" value="Pro_isomerase"/>
    <property type="match status" value="2"/>
</dbReference>
<protein>
    <recommendedName>
        <fullName evidence="2">peptidylprolyl isomerase</fullName>
        <ecNumber evidence="2">5.2.1.8</ecNumber>
    </recommendedName>
</protein>
<dbReference type="InterPro" id="IPR044666">
    <property type="entry name" value="Cyclophilin_A-like"/>
</dbReference>
<evidence type="ECO:0000256" key="5">
    <source>
        <dbReference type="SAM" id="SignalP"/>
    </source>
</evidence>
<dbReference type="Gene3D" id="2.40.100.10">
    <property type="entry name" value="Cyclophilin-like"/>
    <property type="match status" value="1"/>
</dbReference>
<evidence type="ECO:0000313" key="8">
    <source>
        <dbReference type="Proteomes" id="UP000054172"/>
    </source>
</evidence>
<dbReference type="InterPro" id="IPR029000">
    <property type="entry name" value="Cyclophilin-like_dom_sf"/>
</dbReference>
<dbReference type="InterPro" id="IPR002130">
    <property type="entry name" value="Cyclophilin-type_PPIase_dom"/>
</dbReference>